<feature type="region of interest" description="Disordered" evidence="8">
    <location>
        <begin position="1"/>
        <end position="25"/>
    </location>
</feature>
<dbReference type="PANTHER" id="PTHR30193">
    <property type="entry name" value="ABC TRANSPORTER PERMEASE PROTEIN"/>
    <property type="match status" value="1"/>
</dbReference>
<evidence type="ECO:0000256" key="6">
    <source>
        <dbReference type="ARBA" id="ARBA00023136"/>
    </source>
</evidence>
<feature type="transmembrane region" description="Helical" evidence="7">
    <location>
        <begin position="37"/>
        <end position="60"/>
    </location>
</feature>
<keyword evidence="6 7" id="KW-0472">Membrane</keyword>
<dbReference type="PANTHER" id="PTHR30193:SF41">
    <property type="entry name" value="DIACETYLCHITOBIOSE UPTAKE SYSTEM PERMEASE PROTEIN NGCF"/>
    <property type="match status" value="1"/>
</dbReference>
<evidence type="ECO:0000256" key="4">
    <source>
        <dbReference type="ARBA" id="ARBA00022692"/>
    </source>
</evidence>
<comment type="caution">
    <text evidence="10">The sequence shown here is derived from an EMBL/GenBank/DDBJ whole genome shotgun (WGS) entry which is preliminary data.</text>
</comment>
<keyword evidence="3" id="KW-1003">Cell membrane</keyword>
<evidence type="ECO:0000313" key="11">
    <source>
        <dbReference type="Proteomes" id="UP000195106"/>
    </source>
</evidence>
<keyword evidence="2 7" id="KW-0813">Transport</keyword>
<comment type="similarity">
    <text evidence="7">Belongs to the binding-protein-dependent transport system permease family.</text>
</comment>
<dbReference type="InterPro" id="IPR051393">
    <property type="entry name" value="ABC_transporter_permease"/>
</dbReference>
<evidence type="ECO:0000256" key="2">
    <source>
        <dbReference type="ARBA" id="ARBA00022448"/>
    </source>
</evidence>
<evidence type="ECO:0000256" key="1">
    <source>
        <dbReference type="ARBA" id="ARBA00004651"/>
    </source>
</evidence>
<dbReference type="InterPro" id="IPR035906">
    <property type="entry name" value="MetI-like_sf"/>
</dbReference>
<name>A0A251XWY5_9MICO</name>
<evidence type="ECO:0000256" key="8">
    <source>
        <dbReference type="SAM" id="MobiDB-lite"/>
    </source>
</evidence>
<dbReference type="CDD" id="cd06261">
    <property type="entry name" value="TM_PBP2"/>
    <property type="match status" value="1"/>
</dbReference>
<protein>
    <submittedName>
        <fullName evidence="10">sn-glycerol-3-phosphate transport system permease protein UgpA</fullName>
    </submittedName>
</protein>
<dbReference type="GO" id="GO:0005886">
    <property type="term" value="C:plasma membrane"/>
    <property type="evidence" value="ECO:0007669"/>
    <property type="project" value="UniProtKB-SubCell"/>
</dbReference>
<keyword evidence="4 7" id="KW-0812">Transmembrane</keyword>
<evidence type="ECO:0000256" key="5">
    <source>
        <dbReference type="ARBA" id="ARBA00022989"/>
    </source>
</evidence>
<dbReference type="PROSITE" id="PS50928">
    <property type="entry name" value="ABC_TM1"/>
    <property type="match status" value="1"/>
</dbReference>
<dbReference type="AlphaFoldDB" id="A0A251XWY5"/>
<dbReference type="InterPro" id="IPR000515">
    <property type="entry name" value="MetI-like"/>
</dbReference>
<evidence type="ECO:0000256" key="7">
    <source>
        <dbReference type="RuleBase" id="RU363032"/>
    </source>
</evidence>
<evidence type="ECO:0000313" key="10">
    <source>
        <dbReference type="EMBL" id="OUE09965.1"/>
    </source>
</evidence>
<keyword evidence="5 7" id="KW-1133">Transmembrane helix</keyword>
<reference evidence="10 11" key="1">
    <citation type="submission" date="2016-08" db="EMBL/GenBank/DDBJ databases">
        <title>Genome sequence of Clavibacter michiganensis spp. strain CASJ009.</title>
        <authorList>
            <person name="Thapa S.P."/>
            <person name="Coaker G."/>
        </authorList>
    </citation>
    <scope>NUCLEOTIDE SEQUENCE [LARGE SCALE GENOMIC DNA]</scope>
    <source>
        <strain evidence="10">CASJ009</strain>
    </source>
</reference>
<feature type="transmembrane region" description="Helical" evidence="7">
    <location>
        <begin position="225"/>
        <end position="248"/>
    </location>
</feature>
<feature type="transmembrane region" description="Helical" evidence="7">
    <location>
        <begin position="98"/>
        <end position="119"/>
    </location>
</feature>
<dbReference type="SUPFAM" id="SSF161098">
    <property type="entry name" value="MetI-like"/>
    <property type="match status" value="1"/>
</dbReference>
<accession>A0A251XWY5</accession>
<feature type="domain" description="ABC transmembrane type-1" evidence="9">
    <location>
        <begin position="94"/>
        <end position="306"/>
    </location>
</feature>
<dbReference type="Gene3D" id="1.10.3720.10">
    <property type="entry name" value="MetI-like"/>
    <property type="match status" value="1"/>
</dbReference>
<dbReference type="Pfam" id="PF00528">
    <property type="entry name" value="BPD_transp_1"/>
    <property type="match status" value="1"/>
</dbReference>
<evidence type="ECO:0000259" key="9">
    <source>
        <dbReference type="PROSITE" id="PS50928"/>
    </source>
</evidence>
<sequence>MTTAAPPTPVAPATGTRPPRHTAGQPKVRAKEQTQGMLFIAPFLITFLLFLVWPVLYGFYQSLTGQSLTGANSELIGFANYFEAFGDSQMWRSLGNTVVFTIASTIPLLVVGLVLALLVNLGLPGQWLWRLAFFLPFLLASTVVSLFWLWMYNPQLGVVNAIAGGLGLPQPAWLQDSNLAMTSVVITTVWWTVGFNFLIYLAALQNIPDQQYEAAALDGAGKWRQLFSITIPQLAPTTALLAILQVLASLKVFDQIYQMTAGGPGGATRPIVQYVFETGFTGFRFGYSAAISYIFFALIVVISVIQFTATRRKS</sequence>
<dbReference type="EMBL" id="MDHJ01000001">
    <property type="protein sequence ID" value="OUE09965.1"/>
    <property type="molecule type" value="Genomic_DNA"/>
</dbReference>
<feature type="transmembrane region" description="Helical" evidence="7">
    <location>
        <begin position="179"/>
        <end position="204"/>
    </location>
</feature>
<organism evidence="10 11">
    <name type="scientific">Clavibacter michiganensis</name>
    <dbReference type="NCBI Taxonomy" id="28447"/>
    <lineage>
        <taxon>Bacteria</taxon>
        <taxon>Bacillati</taxon>
        <taxon>Actinomycetota</taxon>
        <taxon>Actinomycetes</taxon>
        <taxon>Micrococcales</taxon>
        <taxon>Microbacteriaceae</taxon>
        <taxon>Clavibacter</taxon>
    </lineage>
</organism>
<comment type="subcellular location">
    <subcellularLocation>
        <location evidence="1 7">Cell membrane</location>
        <topology evidence="1 7">Multi-pass membrane protein</topology>
    </subcellularLocation>
</comment>
<gene>
    <name evidence="10" type="primary">ugpA_1</name>
    <name evidence="10" type="ORF">CMsap09_13535</name>
</gene>
<evidence type="ECO:0000256" key="3">
    <source>
        <dbReference type="ARBA" id="ARBA00022475"/>
    </source>
</evidence>
<dbReference type="Proteomes" id="UP000195106">
    <property type="component" value="Unassembled WGS sequence"/>
</dbReference>
<dbReference type="GO" id="GO:0055085">
    <property type="term" value="P:transmembrane transport"/>
    <property type="evidence" value="ECO:0007669"/>
    <property type="project" value="InterPro"/>
</dbReference>
<feature type="transmembrane region" description="Helical" evidence="7">
    <location>
        <begin position="131"/>
        <end position="151"/>
    </location>
</feature>
<feature type="compositionally biased region" description="Pro residues" evidence="8">
    <location>
        <begin position="1"/>
        <end position="10"/>
    </location>
</feature>
<proteinExistence type="inferred from homology"/>
<feature type="transmembrane region" description="Helical" evidence="7">
    <location>
        <begin position="285"/>
        <end position="309"/>
    </location>
</feature>